<dbReference type="Pfam" id="PF12799">
    <property type="entry name" value="LRR_4"/>
    <property type="match status" value="1"/>
</dbReference>
<dbReference type="Gene3D" id="3.80.10.10">
    <property type="entry name" value="Ribonuclease Inhibitor"/>
    <property type="match status" value="2"/>
</dbReference>
<evidence type="ECO:0000256" key="3">
    <source>
        <dbReference type="SAM" id="MobiDB-lite"/>
    </source>
</evidence>
<dbReference type="SUPFAM" id="SSF52075">
    <property type="entry name" value="Outer arm dynein light chain 1"/>
    <property type="match status" value="1"/>
</dbReference>
<evidence type="ECO:0000313" key="4">
    <source>
        <dbReference type="EMBL" id="CAK9142868.1"/>
    </source>
</evidence>
<accession>A0ABC8RDQ1</accession>
<evidence type="ECO:0000313" key="5">
    <source>
        <dbReference type="Proteomes" id="UP001642360"/>
    </source>
</evidence>
<protein>
    <submittedName>
        <fullName evidence="4">Uncharacterized protein</fullName>
    </submittedName>
</protein>
<comment type="caution">
    <text evidence="4">The sequence shown here is derived from an EMBL/GenBank/DDBJ whole genome shotgun (WGS) entry which is preliminary data.</text>
</comment>
<dbReference type="AlphaFoldDB" id="A0ABC8RDQ1"/>
<dbReference type="FunFam" id="3.80.10.10:FF:001379">
    <property type="entry name" value="Predicted protein"/>
    <property type="match status" value="1"/>
</dbReference>
<feature type="compositionally biased region" description="Polar residues" evidence="3">
    <location>
        <begin position="107"/>
        <end position="129"/>
    </location>
</feature>
<feature type="region of interest" description="Disordered" evidence="3">
    <location>
        <begin position="1"/>
        <end position="269"/>
    </location>
</feature>
<feature type="compositionally biased region" description="Polar residues" evidence="3">
    <location>
        <begin position="19"/>
        <end position="28"/>
    </location>
</feature>
<dbReference type="InterPro" id="IPR032675">
    <property type="entry name" value="LRR_dom_sf"/>
</dbReference>
<dbReference type="InterPro" id="IPR001611">
    <property type="entry name" value="Leu-rich_rpt"/>
</dbReference>
<dbReference type="InterPro" id="IPR025875">
    <property type="entry name" value="Leu-rich_rpt_4"/>
</dbReference>
<reference evidence="4 5" key="1">
    <citation type="submission" date="2024-02" db="EMBL/GenBank/DDBJ databases">
        <authorList>
            <person name="Vignale AGUSTIN F."/>
            <person name="Sosa J E."/>
            <person name="Modenutti C."/>
        </authorList>
    </citation>
    <scope>NUCLEOTIDE SEQUENCE [LARGE SCALE GENOMIC DNA]</scope>
</reference>
<organism evidence="4 5">
    <name type="scientific">Ilex paraguariensis</name>
    <name type="common">yerba mate</name>
    <dbReference type="NCBI Taxonomy" id="185542"/>
    <lineage>
        <taxon>Eukaryota</taxon>
        <taxon>Viridiplantae</taxon>
        <taxon>Streptophyta</taxon>
        <taxon>Embryophyta</taxon>
        <taxon>Tracheophyta</taxon>
        <taxon>Spermatophyta</taxon>
        <taxon>Magnoliopsida</taxon>
        <taxon>eudicotyledons</taxon>
        <taxon>Gunneridae</taxon>
        <taxon>Pentapetalae</taxon>
        <taxon>asterids</taxon>
        <taxon>campanulids</taxon>
        <taxon>Aquifoliales</taxon>
        <taxon>Aquifoliaceae</taxon>
        <taxon>Ilex</taxon>
    </lineage>
</organism>
<sequence length="500" mass="53920">MEEPLVQSGKESVEKLQSLEMQKPSSTESVKRTSKTMKPNVTAPSKVTGPTGTTRKKIEPESGSNSNSNMAKSSLTKSTVSSASRITNLMPVTRRNSTGGLPEKQPMSITKRQSIDTSIGAKKNSSSASEPLRQSLPNVRRGSLSSVGTKPSTRASISEIRKLVPISPVAKTSRALSSTDASKQDSVKKSSVKLSSPSISSSKRVASTSLDSPGSSSSTVRKGVSKVVSSPSARSPSVSSGSRAGSLSSSLDRSSSLSGRKKMGTPESRDSRFIILPQVEIKAGDDVRLDLRGHRIRSLNANGLNLSPNLEFVYLRDNLLSTLEGIEILKRVKVLDLSFNDFKGPGFEPLQNCKALQQLYLAGNQITSLVSLPELPNLEFLSVAQNKLKSLSMASQPRLQVLAASKNKISTLKGFPHLPALEHLRVEENPILKMPHLEAASILLVGPTLKKFNDRDLSREEIAVAKRYPVHAALCIRGGWEFCRPEQAVGRGWLSWSGQD</sequence>
<dbReference type="PANTHER" id="PTHR31149">
    <property type="entry name" value="EXPRESSED PROTEIN"/>
    <property type="match status" value="1"/>
</dbReference>
<gene>
    <name evidence="4" type="ORF">ILEXP_LOCUS10562</name>
</gene>
<keyword evidence="2" id="KW-0677">Repeat</keyword>
<proteinExistence type="predicted"/>
<evidence type="ECO:0000256" key="1">
    <source>
        <dbReference type="ARBA" id="ARBA00022614"/>
    </source>
</evidence>
<dbReference type="Proteomes" id="UP001642360">
    <property type="component" value="Unassembled WGS sequence"/>
</dbReference>
<dbReference type="EMBL" id="CAUOFW020001258">
    <property type="protein sequence ID" value="CAK9142868.1"/>
    <property type="molecule type" value="Genomic_DNA"/>
</dbReference>
<feature type="compositionally biased region" description="Polar residues" evidence="3">
    <location>
        <begin position="143"/>
        <end position="156"/>
    </location>
</feature>
<keyword evidence="1" id="KW-0433">Leucine-rich repeat</keyword>
<dbReference type="PROSITE" id="PS51450">
    <property type="entry name" value="LRR"/>
    <property type="match status" value="3"/>
</dbReference>
<evidence type="ECO:0000256" key="2">
    <source>
        <dbReference type="ARBA" id="ARBA00022737"/>
    </source>
</evidence>
<feature type="compositionally biased region" description="Low complexity" evidence="3">
    <location>
        <begin position="192"/>
        <end position="218"/>
    </location>
</feature>
<dbReference type="PANTHER" id="PTHR31149:SF11">
    <property type="entry name" value="187-KDA MICROTUBULE-ASSOCIATED PROTEIN AIR9"/>
    <property type="match status" value="1"/>
</dbReference>
<feature type="compositionally biased region" description="Low complexity" evidence="3">
    <location>
        <begin position="225"/>
        <end position="258"/>
    </location>
</feature>
<feature type="compositionally biased region" description="Polar residues" evidence="3">
    <location>
        <begin position="36"/>
        <end position="53"/>
    </location>
</feature>
<keyword evidence="5" id="KW-1185">Reference proteome</keyword>
<feature type="compositionally biased region" description="Low complexity" evidence="3">
    <location>
        <begin position="71"/>
        <end position="84"/>
    </location>
</feature>
<name>A0ABC8RDQ1_9AQUA</name>